<keyword evidence="4" id="KW-1185">Reference proteome</keyword>
<dbReference type="Proteomes" id="UP000450012">
    <property type="component" value="Unassembled WGS sequence"/>
</dbReference>
<accession>A0A7X4KB36</accession>
<evidence type="ECO:0000256" key="1">
    <source>
        <dbReference type="SAM" id="Coils"/>
    </source>
</evidence>
<feature type="coiled-coil region" evidence="1">
    <location>
        <begin position="245"/>
        <end position="279"/>
    </location>
</feature>
<evidence type="ECO:0008006" key="5">
    <source>
        <dbReference type="Google" id="ProtNLM"/>
    </source>
</evidence>
<dbReference type="Gene3D" id="1.10.10.2830">
    <property type="match status" value="1"/>
</dbReference>
<evidence type="ECO:0000313" key="4">
    <source>
        <dbReference type="Proteomes" id="UP000450012"/>
    </source>
</evidence>
<gene>
    <name evidence="3" type="ORF">GTP45_12840</name>
</gene>
<keyword evidence="1" id="KW-0175">Coiled coil</keyword>
<organism evidence="3 4">
    <name type="scientific">Duganella rivi</name>
    <dbReference type="NCBI Taxonomy" id="2666083"/>
    <lineage>
        <taxon>Bacteria</taxon>
        <taxon>Pseudomonadati</taxon>
        <taxon>Pseudomonadota</taxon>
        <taxon>Betaproteobacteria</taxon>
        <taxon>Burkholderiales</taxon>
        <taxon>Oxalobacteraceae</taxon>
        <taxon>Telluria group</taxon>
        <taxon>Duganella</taxon>
    </lineage>
</organism>
<name>A0A7X4KB36_9BURK</name>
<feature type="compositionally biased region" description="Basic and acidic residues" evidence="2">
    <location>
        <begin position="218"/>
        <end position="231"/>
    </location>
</feature>
<dbReference type="RefSeq" id="WP_161014291.1">
    <property type="nucleotide sequence ID" value="NZ_WWCK01000004.1"/>
</dbReference>
<protein>
    <recommendedName>
        <fullName evidence="5">Plasmid replication/partition related protein</fullName>
    </recommendedName>
</protein>
<feature type="region of interest" description="Disordered" evidence="2">
    <location>
        <begin position="218"/>
        <end position="238"/>
    </location>
</feature>
<evidence type="ECO:0000256" key="2">
    <source>
        <dbReference type="SAM" id="MobiDB-lite"/>
    </source>
</evidence>
<sequence length="279" mass="30614">MQIKINDVLRAYIEPLTESEYQALERSILTEGCRDALVLWEDVLVDGHNRYQICQEHGVPFKVIQNTSFRTLEDVKLWMIDNNLGRRSISDYQRGVLALRKKEIMTARALELAAEAAAEDARIAPAEGEEAPKKQAAMPLASREDIARAARLSTATIGQIEKIQKTATPELVEAVRAGTISINAAATVASLPEEVQLAAVAGGKKELQKAAKEVRELRAASRPAKEPKEAKAAPAVDYSDMPADVQELRAENAALRQKNAALLEEITVLQRRLSELANA</sequence>
<comment type="caution">
    <text evidence="3">The sequence shown here is derived from an EMBL/GenBank/DDBJ whole genome shotgun (WGS) entry which is preliminary data.</text>
</comment>
<dbReference type="SUPFAM" id="SSF109709">
    <property type="entry name" value="KorB DNA-binding domain-like"/>
    <property type="match status" value="1"/>
</dbReference>
<dbReference type="EMBL" id="WWCK01000004">
    <property type="protein sequence ID" value="MYM67716.1"/>
    <property type="molecule type" value="Genomic_DNA"/>
</dbReference>
<evidence type="ECO:0000313" key="3">
    <source>
        <dbReference type="EMBL" id="MYM67716.1"/>
    </source>
</evidence>
<dbReference type="AlphaFoldDB" id="A0A7X4KB36"/>
<reference evidence="3 4" key="1">
    <citation type="submission" date="2019-12" db="EMBL/GenBank/DDBJ databases">
        <title>Novel species isolated from a subtropical stream in China.</title>
        <authorList>
            <person name="Lu H."/>
        </authorList>
    </citation>
    <scope>NUCLEOTIDE SEQUENCE [LARGE SCALE GENOMIC DNA]</scope>
    <source>
        <strain evidence="3 4">FT55W</strain>
    </source>
</reference>
<proteinExistence type="predicted"/>